<reference evidence="10" key="1">
    <citation type="submission" date="2017-02" db="UniProtKB">
        <authorList>
            <consortium name="WormBaseParasite"/>
        </authorList>
    </citation>
    <scope>IDENTIFICATION</scope>
</reference>
<dbReference type="GO" id="GO:0008408">
    <property type="term" value="F:3'-5' exonuclease activity"/>
    <property type="evidence" value="ECO:0007669"/>
    <property type="project" value="InterPro"/>
</dbReference>
<dbReference type="InterPro" id="IPR013520">
    <property type="entry name" value="Ribonucl_H"/>
</dbReference>
<keyword evidence="9" id="KW-1185">Reference proteome</keyword>
<evidence type="ECO:0000256" key="6">
    <source>
        <dbReference type="ARBA" id="ARBA00022839"/>
    </source>
</evidence>
<dbReference type="CDD" id="cd06144">
    <property type="entry name" value="REX4_like"/>
    <property type="match status" value="1"/>
</dbReference>
<dbReference type="Gene3D" id="3.30.420.10">
    <property type="entry name" value="Ribonuclease H-like superfamily/Ribonuclease H"/>
    <property type="match status" value="1"/>
</dbReference>
<dbReference type="Proteomes" id="UP000038045">
    <property type="component" value="Unplaced"/>
</dbReference>
<dbReference type="SMART" id="SM00479">
    <property type="entry name" value="EXOIII"/>
    <property type="match status" value="1"/>
</dbReference>
<evidence type="ECO:0000256" key="2">
    <source>
        <dbReference type="ARBA" id="ARBA00010489"/>
    </source>
</evidence>
<feature type="domain" description="Exonuclease" evidence="8">
    <location>
        <begin position="43"/>
        <end position="207"/>
    </location>
</feature>
<dbReference type="InterPro" id="IPR047021">
    <property type="entry name" value="REXO1/3/4-like"/>
</dbReference>
<sequence length="229" mass="26275">MHHLPDSKQILLADRLDEQAKNYLLAYDFTNQGGYVNVENISNIIAIDCEFVGIGEKGKGNALARVSIVNDNCEPIYDKYVKVNAEIKDYRTSVSGIKPEHLESGEQYNIVREEVCAIIHGRIIVGHDISSDLKVLNIKSIDFQYIRDTAYFPGFNKYKERGKRTSSLKDLMKKIFRIEIQDGSHDSVEDAASAMELYNKHKCEFEKRFLTSRYKPNILRSLKNFENSN</sequence>
<evidence type="ECO:0000256" key="1">
    <source>
        <dbReference type="ARBA" id="ARBA00004123"/>
    </source>
</evidence>
<comment type="subcellular location">
    <subcellularLocation>
        <location evidence="1">Nucleus</location>
    </subcellularLocation>
</comment>
<dbReference type="WBParaSite" id="PTRK_0001568200.1">
    <property type="protein sequence ID" value="PTRK_0001568200.1"/>
    <property type="gene ID" value="PTRK_0001568200"/>
</dbReference>
<comment type="similarity">
    <text evidence="2">Belongs to the REXO4 family.</text>
</comment>
<dbReference type="InterPro" id="IPR012337">
    <property type="entry name" value="RNaseH-like_sf"/>
</dbReference>
<evidence type="ECO:0000313" key="9">
    <source>
        <dbReference type="Proteomes" id="UP000038045"/>
    </source>
</evidence>
<evidence type="ECO:0000256" key="7">
    <source>
        <dbReference type="ARBA" id="ARBA00023242"/>
    </source>
</evidence>
<keyword evidence="6" id="KW-0269">Exonuclease</keyword>
<keyword evidence="7" id="KW-0539">Nucleus</keyword>
<dbReference type="FunFam" id="3.30.420.10:FF:000007">
    <property type="entry name" value="Interferon-stimulated exonuclease gene 20"/>
    <property type="match status" value="1"/>
</dbReference>
<dbReference type="InterPro" id="IPR037431">
    <property type="entry name" value="REX4_DEDDh_dom"/>
</dbReference>
<evidence type="ECO:0000256" key="3">
    <source>
        <dbReference type="ARBA" id="ARBA00016937"/>
    </source>
</evidence>
<dbReference type="Pfam" id="PF00929">
    <property type="entry name" value="RNase_T"/>
    <property type="match status" value="1"/>
</dbReference>
<dbReference type="GO" id="GO:0003676">
    <property type="term" value="F:nucleic acid binding"/>
    <property type="evidence" value="ECO:0007669"/>
    <property type="project" value="InterPro"/>
</dbReference>
<dbReference type="GO" id="GO:0006364">
    <property type="term" value="P:rRNA processing"/>
    <property type="evidence" value="ECO:0007669"/>
    <property type="project" value="InterPro"/>
</dbReference>
<organism evidence="9 10">
    <name type="scientific">Parastrongyloides trichosuri</name>
    <name type="common">Possum-specific nematode worm</name>
    <dbReference type="NCBI Taxonomy" id="131310"/>
    <lineage>
        <taxon>Eukaryota</taxon>
        <taxon>Metazoa</taxon>
        <taxon>Ecdysozoa</taxon>
        <taxon>Nematoda</taxon>
        <taxon>Chromadorea</taxon>
        <taxon>Rhabditida</taxon>
        <taxon>Tylenchina</taxon>
        <taxon>Panagrolaimomorpha</taxon>
        <taxon>Strongyloidoidea</taxon>
        <taxon>Strongyloididae</taxon>
        <taxon>Parastrongyloides</taxon>
    </lineage>
</organism>
<evidence type="ECO:0000256" key="4">
    <source>
        <dbReference type="ARBA" id="ARBA00022722"/>
    </source>
</evidence>
<dbReference type="GO" id="GO:0005634">
    <property type="term" value="C:nucleus"/>
    <property type="evidence" value="ECO:0007669"/>
    <property type="project" value="UniProtKB-SubCell"/>
</dbReference>
<dbReference type="STRING" id="131310.A0A0N5A237"/>
<accession>A0A0N5A237</accession>
<dbReference type="InterPro" id="IPR036397">
    <property type="entry name" value="RNaseH_sf"/>
</dbReference>
<name>A0A0N5A237_PARTI</name>
<evidence type="ECO:0000313" key="10">
    <source>
        <dbReference type="WBParaSite" id="PTRK_0001568200.1"/>
    </source>
</evidence>
<dbReference type="PANTHER" id="PTHR12801:SF158">
    <property type="entry name" value="RNA EXONUCLEASE 4"/>
    <property type="match status" value="1"/>
</dbReference>
<keyword evidence="4" id="KW-0540">Nuclease</keyword>
<evidence type="ECO:0000256" key="5">
    <source>
        <dbReference type="ARBA" id="ARBA00022801"/>
    </source>
</evidence>
<dbReference type="PANTHER" id="PTHR12801">
    <property type="entry name" value="RNA EXONUCLEASE REXO1 / RECO3 FAMILY MEMBER-RELATED"/>
    <property type="match status" value="1"/>
</dbReference>
<evidence type="ECO:0000259" key="8">
    <source>
        <dbReference type="SMART" id="SM00479"/>
    </source>
</evidence>
<dbReference type="SUPFAM" id="SSF53098">
    <property type="entry name" value="Ribonuclease H-like"/>
    <property type="match status" value="1"/>
</dbReference>
<proteinExistence type="inferred from homology"/>
<protein>
    <recommendedName>
        <fullName evidence="3">RNA exonuclease 4</fullName>
    </recommendedName>
</protein>
<keyword evidence="5" id="KW-0378">Hydrolase</keyword>
<dbReference type="AlphaFoldDB" id="A0A0N5A237"/>